<dbReference type="EMBL" id="BJZR01000167">
    <property type="protein sequence ID" value="GEO93738.1"/>
    <property type="molecule type" value="Genomic_DNA"/>
</dbReference>
<accession>A0ABQ0X7Y4</accession>
<comment type="caution">
    <text evidence="1">The sequence shown here is derived from an EMBL/GenBank/DDBJ whole genome shotgun (WGS) entry which is preliminary data.</text>
</comment>
<dbReference type="RefSeq" id="WP_147050766.1">
    <property type="nucleotide sequence ID" value="NZ_BJZR01000167.1"/>
</dbReference>
<gene>
    <name evidence="1" type="ORF">KFL01_30440</name>
</gene>
<organism evidence="1 2">
    <name type="scientific">Kocuria flava</name>
    <dbReference type="NCBI Taxonomy" id="446860"/>
    <lineage>
        <taxon>Bacteria</taxon>
        <taxon>Bacillati</taxon>
        <taxon>Actinomycetota</taxon>
        <taxon>Actinomycetes</taxon>
        <taxon>Micrococcales</taxon>
        <taxon>Micrococcaceae</taxon>
        <taxon>Kocuria</taxon>
    </lineage>
</organism>
<protein>
    <submittedName>
        <fullName evidence="1">Uncharacterized protein</fullName>
    </submittedName>
</protein>
<dbReference type="Proteomes" id="UP000321155">
    <property type="component" value="Unassembled WGS sequence"/>
</dbReference>
<dbReference type="Pfam" id="PF14325">
    <property type="entry name" value="DUF4383"/>
    <property type="match status" value="1"/>
</dbReference>
<evidence type="ECO:0000313" key="2">
    <source>
        <dbReference type="Proteomes" id="UP000321155"/>
    </source>
</evidence>
<name>A0ABQ0X7Y4_9MICC</name>
<evidence type="ECO:0000313" key="1">
    <source>
        <dbReference type="EMBL" id="GEO93738.1"/>
    </source>
</evidence>
<sequence>MISPVTGSIIVPVISVVDSDTAVSFRIRPDPHTPFFLQSRGAVYLLLWLYGLLIDKESSANFAPFNFADDWLHLFLGVTTVRLSLLRRDTTGTTASR</sequence>
<proteinExistence type="predicted"/>
<keyword evidence="2" id="KW-1185">Reference proteome</keyword>
<reference evidence="1 2" key="1">
    <citation type="submission" date="2019-07" db="EMBL/GenBank/DDBJ databases">
        <title>Whole genome shotgun sequence of Kocuria flava NBRC 107626.</title>
        <authorList>
            <person name="Hosoyama A."/>
            <person name="Uohara A."/>
            <person name="Ohji S."/>
            <person name="Ichikawa N."/>
        </authorList>
    </citation>
    <scope>NUCLEOTIDE SEQUENCE [LARGE SCALE GENOMIC DNA]</scope>
    <source>
        <strain evidence="1 2">NBRC 107626</strain>
    </source>
</reference>